<protein>
    <submittedName>
        <fullName evidence="1">Uncharacterized protein</fullName>
    </submittedName>
</protein>
<dbReference type="Proteomes" id="UP000799754">
    <property type="component" value="Unassembled WGS sequence"/>
</dbReference>
<keyword evidence="2" id="KW-1185">Reference proteome</keyword>
<name>A0ACB6RGS8_9PLEO</name>
<organism evidence="1 2">
    <name type="scientific">Macroventuria anomochaeta</name>
    <dbReference type="NCBI Taxonomy" id="301207"/>
    <lineage>
        <taxon>Eukaryota</taxon>
        <taxon>Fungi</taxon>
        <taxon>Dikarya</taxon>
        <taxon>Ascomycota</taxon>
        <taxon>Pezizomycotina</taxon>
        <taxon>Dothideomycetes</taxon>
        <taxon>Pleosporomycetidae</taxon>
        <taxon>Pleosporales</taxon>
        <taxon>Pleosporineae</taxon>
        <taxon>Didymellaceae</taxon>
        <taxon>Macroventuria</taxon>
    </lineage>
</organism>
<dbReference type="EMBL" id="MU006761">
    <property type="protein sequence ID" value="KAF2621156.1"/>
    <property type="molecule type" value="Genomic_DNA"/>
</dbReference>
<evidence type="ECO:0000313" key="1">
    <source>
        <dbReference type="EMBL" id="KAF2621156.1"/>
    </source>
</evidence>
<gene>
    <name evidence="1" type="ORF">BU25DRAFT_416364</name>
</gene>
<accession>A0ACB6RGS8</accession>
<evidence type="ECO:0000313" key="2">
    <source>
        <dbReference type="Proteomes" id="UP000799754"/>
    </source>
</evidence>
<reference evidence="1" key="1">
    <citation type="journal article" date="2020" name="Stud. Mycol.">
        <title>101 Dothideomycetes genomes: a test case for predicting lifestyles and emergence of pathogens.</title>
        <authorList>
            <person name="Haridas S."/>
            <person name="Albert R."/>
            <person name="Binder M."/>
            <person name="Bloem J."/>
            <person name="Labutti K."/>
            <person name="Salamov A."/>
            <person name="Andreopoulos B."/>
            <person name="Baker S."/>
            <person name="Barry K."/>
            <person name="Bills G."/>
            <person name="Bluhm B."/>
            <person name="Cannon C."/>
            <person name="Castanera R."/>
            <person name="Culley D."/>
            <person name="Daum C."/>
            <person name="Ezra D."/>
            <person name="Gonzalez J."/>
            <person name="Henrissat B."/>
            <person name="Kuo A."/>
            <person name="Liang C."/>
            <person name="Lipzen A."/>
            <person name="Lutzoni F."/>
            <person name="Magnuson J."/>
            <person name="Mondo S."/>
            <person name="Nolan M."/>
            <person name="Ohm R."/>
            <person name="Pangilinan J."/>
            <person name="Park H.-J."/>
            <person name="Ramirez L."/>
            <person name="Alfaro M."/>
            <person name="Sun H."/>
            <person name="Tritt A."/>
            <person name="Yoshinaga Y."/>
            <person name="Zwiers L.-H."/>
            <person name="Turgeon B."/>
            <person name="Goodwin S."/>
            <person name="Spatafora J."/>
            <person name="Crous P."/>
            <person name="Grigoriev I."/>
        </authorList>
    </citation>
    <scope>NUCLEOTIDE SEQUENCE</scope>
    <source>
        <strain evidence="1">CBS 525.71</strain>
    </source>
</reference>
<comment type="caution">
    <text evidence="1">The sequence shown here is derived from an EMBL/GenBank/DDBJ whole genome shotgun (WGS) entry which is preliminary data.</text>
</comment>
<sequence>MVRRGLLGAATRKYHHLQPASFTRRFYWRLDLIVDTLVTVPGLEEGKTYLRCSVTASGRLFQTFTFTYHLQPSAASVLSVSICSIVVYNQYGRCPSSFPPSFELLRELRLSSSTRPLCPPRTPFS</sequence>
<proteinExistence type="predicted"/>